<dbReference type="Pfam" id="PF16153">
    <property type="entry name" value="DUF4861"/>
    <property type="match status" value="1"/>
</dbReference>
<accession>A0A1K1MNT1</accession>
<evidence type="ECO:0000313" key="1">
    <source>
        <dbReference type="EMBL" id="SFW24826.1"/>
    </source>
</evidence>
<evidence type="ECO:0008006" key="3">
    <source>
        <dbReference type="Google" id="ProtNLM"/>
    </source>
</evidence>
<protein>
    <recommendedName>
        <fullName evidence="3">DUF4861 domain-containing protein</fullName>
    </recommendedName>
</protein>
<organism evidence="1 2">
    <name type="scientific">Sinomicrobium oceani</name>
    <dbReference type="NCBI Taxonomy" id="1150368"/>
    <lineage>
        <taxon>Bacteria</taxon>
        <taxon>Pseudomonadati</taxon>
        <taxon>Bacteroidota</taxon>
        <taxon>Flavobacteriia</taxon>
        <taxon>Flavobacteriales</taxon>
        <taxon>Flavobacteriaceae</taxon>
        <taxon>Sinomicrobium</taxon>
    </lineage>
</organism>
<gene>
    <name evidence="1" type="ORF">SAMN02927921_00687</name>
</gene>
<proteinExistence type="predicted"/>
<dbReference type="AlphaFoldDB" id="A0A1K1MNT1"/>
<dbReference type="InterPro" id="IPR032342">
    <property type="entry name" value="DUF4861"/>
</dbReference>
<dbReference type="Proteomes" id="UP000182248">
    <property type="component" value="Unassembled WGS sequence"/>
</dbReference>
<dbReference type="PROSITE" id="PS51257">
    <property type="entry name" value="PROKAR_LIPOPROTEIN"/>
    <property type="match status" value="1"/>
</dbReference>
<name>A0A1K1MNT1_9FLAO</name>
<dbReference type="STRING" id="1150368.SAMN02927921_00687"/>
<sequence length="400" mass="44676">MKKWTTGIVVLGVLAGCGKSSPVLEFSVTNPLDTDRFSETVSISPDEFSTLPGASDPERLFITDKASGDTLVTQLIDNDANGTQDMLLFQVDLKGGEHKKLVAAVAEKDFEMPETEQSVFSRFVPERTDDYAWENDRVAFRTFGPDAQRRIEENLPDGTLSSGIDAWLKRVSYPIINKWYKNNDEKKGAYHIDSGEGYDPYHVGSSRGVGGIGIWIKDSLYASKNFTTYKTIATGPLRTVFELEYAAWNADSIRVKETKRISLDLGSNLSRFESSFESSESLPNITIGLMLHEKEGKVTANKEEGWFGYWEPMDGSELGVGVVIAPDDILEFKDHRVDYKDGSQLLIMADAEAGKIVYYAGFGWKKSKQFTDAEAWNTYLKDFAARLAHPVEVKFTEAKK</sequence>
<dbReference type="OrthoDB" id="9800230at2"/>
<dbReference type="RefSeq" id="WP_072315971.1">
    <property type="nucleotide sequence ID" value="NZ_FPJE01000003.1"/>
</dbReference>
<dbReference type="EMBL" id="FPJE01000003">
    <property type="protein sequence ID" value="SFW24826.1"/>
    <property type="molecule type" value="Genomic_DNA"/>
</dbReference>
<evidence type="ECO:0000313" key="2">
    <source>
        <dbReference type="Proteomes" id="UP000182248"/>
    </source>
</evidence>
<reference evidence="1 2" key="1">
    <citation type="submission" date="2016-11" db="EMBL/GenBank/DDBJ databases">
        <authorList>
            <person name="Jaros S."/>
            <person name="Januszkiewicz K."/>
            <person name="Wedrychowicz H."/>
        </authorList>
    </citation>
    <scope>NUCLEOTIDE SEQUENCE [LARGE SCALE GENOMIC DNA]</scope>
    <source>
        <strain evidence="1 2">CGMCC 1.12145</strain>
    </source>
</reference>
<keyword evidence="2" id="KW-1185">Reference proteome</keyword>